<feature type="transmembrane region" description="Helical" evidence="1">
    <location>
        <begin position="71"/>
        <end position="91"/>
    </location>
</feature>
<dbReference type="NCBIfam" id="TIGR00254">
    <property type="entry name" value="GGDEF"/>
    <property type="match status" value="1"/>
</dbReference>
<accession>A0ABS9K4Y8</accession>
<dbReference type="Proteomes" id="UP001165384">
    <property type="component" value="Unassembled WGS sequence"/>
</dbReference>
<dbReference type="RefSeq" id="WP_275711561.1">
    <property type="nucleotide sequence ID" value="NZ_JAKLTN010000002.1"/>
</dbReference>
<dbReference type="Gene3D" id="3.30.70.270">
    <property type="match status" value="1"/>
</dbReference>
<feature type="domain" description="GGDEF" evidence="2">
    <location>
        <begin position="223"/>
        <end position="358"/>
    </location>
</feature>
<dbReference type="InterPro" id="IPR052163">
    <property type="entry name" value="DGC-Regulatory_Protein"/>
</dbReference>
<evidence type="ECO:0000313" key="3">
    <source>
        <dbReference type="EMBL" id="MCG2578227.1"/>
    </source>
</evidence>
<organism evidence="3 4">
    <name type="scientific">Dechloromonas hankyongensis</name>
    <dbReference type="NCBI Taxonomy" id="2908002"/>
    <lineage>
        <taxon>Bacteria</taxon>
        <taxon>Pseudomonadati</taxon>
        <taxon>Pseudomonadota</taxon>
        <taxon>Betaproteobacteria</taxon>
        <taxon>Rhodocyclales</taxon>
        <taxon>Azonexaceae</taxon>
        <taxon>Dechloromonas</taxon>
    </lineage>
</organism>
<dbReference type="CDD" id="cd01949">
    <property type="entry name" value="GGDEF"/>
    <property type="match status" value="1"/>
</dbReference>
<dbReference type="SMART" id="SM00267">
    <property type="entry name" value="GGDEF"/>
    <property type="match status" value="1"/>
</dbReference>
<protein>
    <submittedName>
        <fullName evidence="3">GGDEF domain-containing protein</fullName>
    </submittedName>
</protein>
<feature type="transmembrane region" description="Helical" evidence="1">
    <location>
        <begin position="151"/>
        <end position="168"/>
    </location>
</feature>
<dbReference type="InterPro" id="IPR000160">
    <property type="entry name" value="GGDEF_dom"/>
</dbReference>
<dbReference type="PANTHER" id="PTHR46663">
    <property type="entry name" value="DIGUANYLATE CYCLASE DGCT-RELATED"/>
    <property type="match status" value="1"/>
</dbReference>
<dbReference type="InterPro" id="IPR043128">
    <property type="entry name" value="Rev_trsase/Diguanyl_cyclase"/>
</dbReference>
<feature type="transmembrane region" description="Helical" evidence="1">
    <location>
        <begin position="41"/>
        <end position="64"/>
    </location>
</feature>
<proteinExistence type="predicted"/>
<keyword evidence="4" id="KW-1185">Reference proteome</keyword>
<evidence type="ECO:0000259" key="2">
    <source>
        <dbReference type="PROSITE" id="PS50887"/>
    </source>
</evidence>
<comment type="caution">
    <text evidence="3">The sequence shown here is derived from an EMBL/GenBank/DDBJ whole genome shotgun (WGS) entry which is preliminary data.</text>
</comment>
<feature type="transmembrane region" description="Helical" evidence="1">
    <location>
        <begin position="12"/>
        <end position="29"/>
    </location>
</feature>
<evidence type="ECO:0000256" key="1">
    <source>
        <dbReference type="SAM" id="Phobius"/>
    </source>
</evidence>
<keyword evidence="1" id="KW-0812">Transmembrane</keyword>
<reference evidence="3" key="1">
    <citation type="submission" date="2022-01" db="EMBL/GenBank/DDBJ databases">
        <authorList>
            <person name="Jo J.-H."/>
            <person name="Im W.-T."/>
        </authorList>
    </citation>
    <scope>NUCLEOTIDE SEQUENCE</scope>
    <source>
        <strain evidence="3">XY25</strain>
    </source>
</reference>
<dbReference type="InterPro" id="IPR029787">
    <property type="entry name" value="Nucleotide_cyclase"/>
</dbReference>
<sequence>MSHILPRLRLQGRAAIVVGCFVYFLYGALDHLFVPLHQLGLVWVIRVAALVVPAGVLALTYLPLFEKYNQLPLALVGLAAALGLIAMLWHMPVESGAYYYPGMMLATFYTYNLIGTRFLHALVINVLVLVLYNVLFGHFRPFPEPVLLSQNFFMISANLIGGAAGYLSEYYRRQLFLREIQLDDERQLHLNRSLHDRLTGLPNRDLLDDRIQQALALSRRDSARHAGFFVDLDGFKNINDRLGHDHGDIVLRCVARRLESVMRETDTISRIGGDEFFLLVQDIGSCDSAAHLAEKLIAVIEQPIPEVPGHHALSASIGICLFPRADLANTPDSIIRCADLAMYQAKADGKRCHRFADMGL</sequence>
<gene>
    <name evidence="3" type="ORF">LZ012_14620</name>
</gene>
<dbReference type="Pfam" id="PF00990">
    <property type="entry name" value="GGDEF"/>
    <property type="match status" value="1"/>
</dbReference>
<evidence type="ECO:0000313" key="4">
    <source>
        <dbReference type="Proteomes" id="UP001165384"/>
    </source>
</evidence>
<dbReference type="PANTHER" id="PTHR46663:SF2">
    <property type="entry name" value="GGDEF DOMAIN-CONTAINING PROTEIN"/>
    <property type="match status" value="1"/>
</dbReference>
<feature type="transmembrane region" description="Helical" evidence="1">
    <location>
        <begin position="121"/>
        <end position="139"/>
    </location>
</feature>
<dbReference type="PROSITE" id="PS50887">
    <property type="entry name" value="GGDEF"/>
    <property type="match status" value="1"/>
</dbReference>
<name>A0ABS9K4Y8_9RHOO</name>
<dbReference type="EMBL" id="JAKLTN010000002">
    <property type="protein sequence ID" value="MCG2578227.1"/>
    <property type="molecule type" value="Genomic_DNA"/>
</dbReference>
<keyword evidence="1" id="KW-0472">Membrane</keyword>
<keyword evidence="1" id="KW-1133">Transmembrane helix</keyword>
<dbReference type="SUPFAM" id="SSF55073">
    <property type="entry name" value="Nucleotide cyclase"/>
    <property type="match status" value="1"/>
</dbReference>